<evidence type="ECO:0000313" key="1">
    <source>
        <dbReference type="EMBL" id="CAI9276635.1"/>
    </source>
</evidence>
<accession>A0AA35YM86</accession>
<sequence length="118" mass="13674">MGNTPHRRSSSSSYFSGCISPSCVASHKQYTLINDGAHINGCDRWRRKWRKLINTVIRESKKSIYGSPKPLTFRYDAVSYSQNFDEGTHRCEYYDQHGRRCSTAHRAHSDRVLLQFSN</sequence>
<dbReference type="AlphaFoldDB" id="A0AA35YM86"/>
<protein>
    <submittedName>
        <fullName evidence="1">Uncharacterized protein</fullName>
    </submittedName>
</protein>
<dbReference type="Proteomes" id="UP001177003">
    <property type="component" value="Chromosome 3"/>
</dbReference>
<name>A0AA35YM86_LACSI</name>
<gene>
    <name evidence="1" type="ORF">LSALG_LOCUS16604</name>
</gene>
<reference evidence="1" key="1">
    <citation type="submission" date="2023-04" db="EMBL/GenBank/DDBJ databases">
        <authorList>
            <person name="Vijverberg K."/>
            <person name="Xiong W."/>
            <person name="Schranz E."/>
        </authorList>
    </citation>
    <scope>NUCLEOTIDE SEQUENCE</scope>
</reference>
<dbReference type="EMBL" id="OX465079">
    <property type="protein sequence ID" value="CAI9276635.1"/>
    <property type="molecule type" value="Genomic_DNA"/>
</dbReference>
<evidence type="ECO:0000313" key="2">
    <source>
        <dbReference type="Proteomes" id="UP001177003"/>
    </source>
</evidence>
<proteinExistence type="predicted"/>
<organism evidence="1 2">
    <name type="scientific">Lactuca saligna</name>
    <name type="common">Willowleaf lettuce</name>
    <dbReference type="NCBI Taxonomy" id="75948"/>
    <lineage>
        <taxon>Eukaryota</taxon>
        <taxon>Viridiplantae</taxon>
        <taxon>Streptophyta</taxon>
        <taxon>Embryophyta</taxon>
        <taxon>Tracheophyta</taxon>
        <taxon>Spermatophyta</taxon>
        <taxon>Magnoliopsida</taxon>
        <taxon>eudicotyledons</taxon>
        <taxon>Gunneridae</taxon>
        <taxon>Pentapetalae</taxon>
        <taxon>asterids</taxon>
        <taxon>campanulids</taxon>
        <taxon>Asterales</taxon>
        <taxon>Asteraceae</taxon>
        <taxon>Cichorioideae</taxon>
        <taxon>Cichorieae</taxon>
        <taxon>Lactucinae</taxon>
        <taxon>Lactuca</taxon>
    </lineage>
</organism>
<keyword evidence="2" id="KW-1185">Reference proteome</keyword>